<evidence type="ECO:0000313" key="2">
    <source>
        <dbReference type="Proteomes" id="UP001055811"/>
    </source>
</evidence>
<keyword evidence="2" id="KW-1185">Reference proteome</keyword>
<gene>
    <name evidence="1" type="ORF">L2E82_31457</name>
</gene>
<reference evidence="2" key="1">
    <citation type="journal article" date="2022" name="Mol. Ecol. Resour.">
        <title>The genomes of chicory, endive, great burdock and yacon provide insights into Asteraceae palaeo-polyploidization history and plant inulin production.</title>
        <authorList>
            <person name="Fan W."/>
            <person name="Wang S."/>
            <person name="Wang H."/>
            <person name="Wang A."/>
            <person name="Jiang F."/>
            <person name="Liu H."/>
            <person name="Zhao H."/>
            <person name="Xu D."/>
            <person name="Zhang Y."/>
        </authorList>
    </citation>
    <scope>NUCLEOTIDE SEQUENCE [LARGE SCALE GENOMIC DNA]</scope>
    <source>
        <strain evidence="2">cv. Punajuju</strain>
    </source>
</reference>
<protein>
    <submittedName>
        <fullName evidence="1">Uncharacterized protein</fullName>
    </submittedName>
</protein>
<dbReference type="EMBL" id="CM042013">
    <property type="protein sequence ID" value="KAI3740982.1"/>
    <property type="molecule type" value="Genomic_DNA"/>
</dbReference>
<name>A0ACB9D3X1_CICIN</name>
<reference evidence="1 2" key="2">
    <citation type="journal article" date="2022" name="Mol. Ecol. Resour.">
        <title>The genomes of chicory, endive, great burdock and yacon provide insights into Asteraceae paleo-polyploidization history and plant inulin production.</title>
        <authorList>
            <person name="Fan W."/>
            <person name="Wang S."/>
            <person name="Wang H."/>
            <person name="Wang A."/>
            <person name="Jiang F."/>
            <person name="Liu H."/>
            <person name="Zhao H."/>
            <person name="Xu D."/>
            <person name="Zhang Y."/>
        </authorList>
    </citation>
    <scope>NUCLEOTIDE SEQUENCE [LARGE SCALE GENOMIC DNA]</scope>
    <source>
        <strain evidence="2">cv. Punajuju</strain>
        <tissue evidence="1">Leaves</tissue>
    </source>
</reference>
<proteinExistence type="predicted"/>
<sequence length="630" mass="72446">MKMRLRKPVLAFLFLTVLAPIVLYTDKLSTFSTDEFFQEPSSLLPLNPDATALNILLPQESSTSVKEPLRVVYSENSTQSDTEKSRRTRQLNEESNGIDTNVTGDNRSSDINPIRQVTTHVANEAGESPPVHKKSEKLKVPNSSVEVSQKVSERKPARPRIEKKKQDEVLSDGRVRYLKDQLIRARVYLSLSATRTNTQFNRELRIRMKDVQKVLGDATNDSHLPNNANEKLKAMEQTLLKGRRIQDDCSGDVRKLRAIIHSTEQQLRVQEKQTLFLTHLTAKTVPKGLHCLPLRLAGDYYSLNASAQQFPNQEKLQDPKLFHYALFSDNVLATAVVVNSTISSSKDSSKHVFHIVTDKLNYASMRMWFLANPPANATIEVQNVDQFTWLNASYSPVLKQLASQKMIDYYFKINHNGETDSNLKFRNPKYLSIMNHLRFYLPEMFPKLNKVVFLDDDIVVQKDLTGLWDVDMKGKVNGAVETCGESFHRFDRYLNFSNPLIAKNFDPHACGWAYGMNVFDLEEWKKQNITDIYHSWQNLNSERELWKLGTLPPGLITFYGRVFPLERSWHVLGLGYNPNVSQKEIERAAVIHYNGNLKPWLEIGVPKFRGYWSRFVDYDHPYMRECNISP</sequence>
<accession>A0ACB9D3X1</accession>
<evidence type="ECO:0000313" key="1">
    <source>
        <dbReference type="EMBL" id="KAI3740982.1"/>
    </source>
</evidence>
<organism evidence="1 2">
    <name type="scientific">Cichorium intybus</name>
    <name type="common">Chicory</name>
    <dbReference type="NCBI Taxonomy" id="13427"/>
    <lineage>
        <taxon>Eukaryota</taxon>
        <taxon>Viridiplantae</taxon>
        <taxon>Streptophyta</taxon>
        <taxon>Embryophyta</taxon>
        <taxon>Tracheophyta</taxon>
        <taxon>Spermatophyta</taxon>
        <taxon>Magnoliopsida</taxon>
        <taxon>eudicotyledons</taxon>
        <taxon>Gunneridae</taxon>
        <taxon>Pentapetalae</taxon>
        <taxon>asterids</taxon>
        <taxon>campanulids</taxon>
        <taxon>Asterales</taxon>
        <taxon>Asteraceae</taxon>
        <taxon>Cichorioideae</taxon>
        <taxon>Cichorieae</taxon>
        <taxon>Cichoriinae</taxon>
        <taxon>Cichorium</taxon>
    </lineage>
</organism>
<dbReference type="Proteomes" id="UP001055811">
    <property type="component" value="Linkage Group LG05"/>
</dbReference>
<comment type="caution">
    <text evidence="1">The sequence shown here is derived from an EMBL/GenBank/DDBJ whole genome shotgun (WGS) entry which is preliminary data.</text>
</comment>